<dbReference type="AlphaFoldDB" id="A0A0A9DB65"/>
<name>A0A0A9DB65_ARUDO</name>
<evidence type="ECO:0000313" key="2">
    <source>
        <dbReference type="EMBL" id="JAD82905.1"/>
    </source>
</evidence>
<dbReference type="EMBL" id="GBRH01214990">
    <property type="protein sequence ID" value="JAD82905.1"/>
    <property type="molecule type" value="Transcribed_RNA"/>
</dbReference>
<organism evidence="2">
    <name type="scientific">Arundo donax</name>
    <name type="common">Giant reed</name>
    <name type="synonym">Donax arundinaceus</name>
    <dbReference type="NCBI Taxonomy" id="35708"/>
    <lineage>
        <taxon>Eukaryota</taxon>
        <taxon>Viridiplantae</taxon>
        <taxon>Streptophyta</taxon>
        <taxon>Embryophyta</taxon>
        <taxon>Tracheophyta</taxon>
        <taxon>Spermatophyta</taxon>
        <taxon>Magnoliopsida</taxon>
        <taxon>Liliopsida</taxon>
        <taxon>Poales</taxon>
        <taxon>Poaceae</taxon>
        <taxon>PACMAD clade</taxon>
        <taxon>Arundinoideae</taxon>
        <taxon>Arundineae</taxon>
        <taxon>Arundo</taxon>
    </lineage>
</organism>
<evidence type="ECO:0000256" key="1">
    <source>
        <dbReference type="SAM" id="MobiDB-lite"/>
    </source>
</evidence>
<feature type="region of interest" description="Disordered" evidence="1">
    <location>
        <begin position="1"/>
        <end position="43"/>
    </location>
</feature>
<reference evidence="2" key="1">
    <citation type="submission" date="2014-09" db="EMBL/GenBank/DDBJ databases">
        <authorList>
            <person name="Magalhaes I.L.F."/>
            <person name="Oliveira U."/>
            <person name="Santos F.R."/>
            <person name="Vidigal T.H.D.A."/>
            <person name="Brescovit A.D."/>
            <person name="Santos A.J."/>
        </authorList>
    </citation>
    <scope>NUCLEOTIDE SEQUENCE</scope>
    <source>
        <tissue evidence="2">Shoot tissue taken approximately 20 cm above the soil surface</tissue>
    </source>
</reference>
<feature type="compositionally biased region" description="Basic and acidic residues" evidence="1">
    <location>
        <begin position="14"/>
        <end position="28"/>
    </location>
</feature>
<protein>
    <submittedName>
        <fullName evidence="2">Uncharacterized protein</fullName>
    </submittedName>
</protein>
<feature type="compositionally biased region" description="Polar residues" evidence="1">
    <location>
        <begin position="33"/>
        <end position="43"/>
    </location>
</feature>
<accession>A0A0A9DB65</accession>
<reference evidence="2" key="2">
    <citation type="journal article" date="2015" name="Data Brief">
        <title>Shoot transcriptome of the giant reed, Arundo donax.</title>
        <authorList>
            <person name="Barrero R.A."/>
            <person name="Guerrero F.D."/>
            <person name="Moolhuijzen P."/>
            <person name="Goolsby J.A."/>
            <person name="Tidwell J."/>
            <person name="Bellgard S.E."/>
            <person name="Bellgard M.I."/>
        </authorList>
    </citation>
    <scope>NUCLEOTIDE SEQUENCE</scope>
    <source>
        <tissue evidence="2">Shoot tissue taken approximately 20 cm above the soil surface</tissue>
    </source>
</reference>
<proteinExistence type="predicted"/>
<sequence>MVPGVAAGGPRPRLHLETYHTDSPETKRLANNPHPTARNSPRV</sequence>